<proteinExistence type="predicted"/>
<dbReference type="SUPFAM" id="SSF51338">
    <property type="entry name" value="Composite domain of metallo-dependent hydrolases"/>
    <property type="match status" value="1"/>
</dbReference>
<dbReference type="InterPro" id="IPR032466">
    <property type="entry name" value="Metal_Hydrolase"/>
</dbReference>
<dbReference type="SUPFAM" id="SSF51556">
    <property type="entry name" value="Metallo-dependent hydrolases"/>
    <property type="match status" value="1"/>
</dbReference>
<keyword evidence="2" id="KW-0378">Hydrolase</keyword>
<feature type="domain" description="Amidohydrolase 3" evidence="1">
    <location>
        <begin position="63"/>
        <end position="554"/>
    </location>
</feature>
<dbReference type="GO" id="GO:0016810">
    <property type="term" value="F:hydrolase activity, acting on carbon-nitrogen (but not peptide) bonds"/>
    <property type="evidence" value="ECO:0007669"/>
    <property type="project" value="InterPro"/>
</dbReference>
<dbReference type="AlphaFoldDB" id="A0A840LF64"/>
<dbReference type="Gene3D" id="3.20.20.140">
    <property type="entry name" value="Metal-dependent hydrolases"/>
    <property type="match status" value="1"/>
</dbReference>
<evidence type="ECO:0000313" key="2">
    <source>
        <dbReference type="EMBL" id="MBB4844838.1"/>
    </source>
</evidence>
<reference evidence="2 3" key="1">
    <citation type="submission" date="2020-08" db="EMBL/GenBank/DDBJ databases">
        <title>Functional genomics of gut bacteria from endangered species of beetles.</title>
        <authorList>
            <person name="Carlos-Shanley C."/>
        </authorList>
    </citation>
    <scope>NUCLEOTIDE SEQUENCE [LARGE SCALE GENOMIC DNA]</scope>
    <source>
        <strain evidence="2 3">S00239</strain>
    </source>
</reference>
<comment type="caution">
    <text evidence="2">The sequence shown here is derived from an EMBL/GenBank/DDBJ whole genome shotgun (WGS) entry which is preliminary data.</text>
</comment>
<dbReference type="Gene3D" id="3.10.310.70">
    <property type="match status" value="1"/>
</dbReference>
<dbReference type="RefSeq" id="WP_348648722.1">
    <property type="nucleotide sequence ID" value="NZ_JACHLP010000006.1"/>
</dbReference>
<dbReference type="InterPro" id="IPR011059">
    <property type="entry name" value="Metal-dep_hydrolase_composite"/>
</dbReference>
<dbReference type="Proteomes" id="UP000562027">
    <property type="component" value="Unassembled WGS sequence"/>
</dbReference>
<dbReference type="InterPro" id="IPR033932">
    <property type="entry name" value="YtcJ-like"/>
</dbReference>
<dbReference type="InterPro" id="IPR013108">
    <property type="entry name" value="Amidohydro_3"/>
</dbReference>
<dbReference type="EMBL" id="JACHLP010000006">
    <property type="protein sequence ID" value="MBB4844838.1"/>
    <property type="molecule type" value="Genomic_DNA"/>
</dbReference>
<gene>
    <name evidence="2" type="ORF">HNP55_003382</name>
</gene>
<dbReference type="CDD" id="cd01300">
    <property type="entry name" value="YtcJ_like"/>
    <property type="match status" value="1"/>
</dbReference>
<organism evidence="2 3">
    <name type="scientific">Roseateles oligotrophus</name>
    <dbReference type="NCBI Taxonomy" id="1769250"/>
    <lineage>
        <taxon>Bacteria</taxon>
        <taxon>Pseudomonadati</taxon>
        <taxon>Pseudomonadota</taxon>
        <taxon>Betaproteobacteria</taxon>
        <taxon>Burkholderiales</taxon>
        <taxon>Sphaerotilaceae</taxon>
        <taxon>Roseateles</taxon>
    </lineage>
</organism>
<accession>A0A840LF64</accession>
<dbReference type="Pfam" id="PF07969">
    <property type="entry name" value="Amidohydro_3"/>
    <property type="match status" value="1"/>
</dbReference>
<keyword evidence="3" id="KW-1185">Reference proteome</keyword>
<name>A0A840LF64_9BURK</name>
<sequence>MSLICTGAACAATPAADTIYLGGDIITINELQPAAQAVAVSKGRILKVGDKDEVLKLKGSKTRVVDLKGQTMLPGFIDGHGHIFNVGFQAASANILPAPDGTVNDIPTLVKILRETQSNPVTKKLGFIIGFGYDDSQLAEQRHPTRDELDLISKEVPVLIIHQSGHLGAVNSKALALFNLNKDSKNPAGGTIRRREGSQEPNGVLEENAFFGALFSLMGKLGDAENQAMVKAGQDLYLKFGYTTAQEGRATAAAIKTFGQSAQKGDLKIDVVAYTDMASSEASMDSPWVSRAYKNHFRIGGVKLNLDGSPQGKTAWLSKPYFKAPEGQTADYAGYPTFKQDSQLDDLVARAFSKGWQVLAHVNGDAAIDQYIGAVRKAEEKLGRSDRRPVAIHAQTARLDQVQAFQDLGIMPSFFPMHTFYWGDWHRDSVLGNERAQNISPTGWAMERGMIFSSHHDAPVALPSSIRVLSATVNRTSRTGKVLGAEHRVTPLVGLKALTLWAAYQYFEEKDKGSIEVGKLADFTLLDKNPLKIPREQLADLVVTGAIKQDQQVYQLKAQTQAQSPDKLSCATSDLCLATAARSLSLAGVIHAHKPADEPGGEHGHAH</sequence>
<dbReference type="PANTHER" id="PTHR22642:SF2">
    <property type="entry name" value="PROTEIN LONG AFTER FAR-RED 3"/>
    <property type="match status" value="1"/>
</dbReference>
<dbReference type="Gene3D" id="2.30.40.10">
    <property type="entry name" value="Urease, subunit C, domain 1"/>
    <property type="match status" value="1"/>
</dbReference>
<evidence type="ECO:0000259" key="1">
    <source>
        <dbReference type="Pfam" id="PF07969"/>
    </source>
</evidence>
<evidence type="ECO:0000313" key="3">
    <source>
        <dbReference type="Proteomes" id="UP000562027"/>
    </source>
</evidence>
<protein>
    <submittedName>
        <fullName evidence="2">Putative amidohydrolase YtcJ</fullName>
    </submittedName>
</protein>
<dbReference type="PANTHER" id="PTHR22642">
    <property type="entry name" value="IMIDAZOLONEPROPIONASE"/>
    <property type="match status" value="1"/>
</dbReference>